<dbReference type="SMART" id="SM00406">
    <property type="entry name" value="IGv"/>
    <property type="match status" value="7"/>
</dbReference>
<dbReference type="SMART" id="SM00408">
    <property type="entry name" value="IGc2"/>
    <property type="match status" value="5"/>
</dbReference>
<dbReference type="AlphaFoldDB" id="A0A8J4TTV3"/>
<dbReference type="GO" id="GO:0005886">
    <property type="term" value="C:plasma membrane"/>
    <property type="evidence" value="ECO:0007669"/>
    <property type="project" value="TreeGrafter"/>
</dbReference>
<feature type="signal peptide" evidence="3">
    <location>
        <begin position="1"/>
        <end position="19"/>
    </location>
</feature>
<dbReference type="InterPro" id="IPR050413">
    <property type="entry name" value="TCR_beta_variable"/>
</dbReference>
<organism evidence="5 6">
    <name type="scientific">Clarias magur</name>
    <name type="common">Asian catfish</name>
    <name type="synonym">Macropteronotus magur</name>
    <dbReference type="NCBI Taxonomy" id="1594786"/>
    <lineage>
        <taxon>Eukaryota</taxon>
        <taxon>Metazoa</taxon>
        <taxon>Chordata</taxon>
        <taxon>Craniata</taxon>
        <taxon>Vertebrata</taxon>
        <taxon>Euteleostomi</taxon>
        <taxon>Actinopterygii</taxon>
        <taxon>Neopterygii</taxon>
        <taxon>Teleostei</taxon>
        <taxon>Ostariophysi</taxon>
        <taxon>Siluriformes</taxon>
        <taxon>Clariidae</taxon>
        <taxon>Clarias</taxon>
    </lineage>
</organism>
<feature type="domain" description="Ig-like" evidence="4">
    <location>
        <begin position="536"/>
        <end position="630"/>
    </location>
</feature>
<protein>
    <submittedName>
        <fullName evidence="5">Alpha-1,3-mannosyl-glyco 4-beta-N-acetylglucosaminyltransferase B-like protein</fullName>
    </submittedName>
</protein>
<dbReference type="InterPro" id="IPR013106">
    <property type="entry name" value="Ig_V-set"/>
</dbReference>
<dbReference type="GO" id="GO:0002376">
    <property type="term" value="P:immune system process"/>
    <property type="evidence" value="ECO:0007669"/>
    <property type="project" value="UniProtKB-KW"/>
</dbReference>
<evidence type="ECO:0000256" key="2">
    <source>
        <dbReference type="ARBA" id="ARBA00022859"/>
    </source>
</evidence>
<dbReference type="SUPFAM" id="SSF48726">
    <property type="entry name" value="Immunoglobulin"/>
    <property type="match status" value="8"/>
</dbReference>
<evidence type="ECO:0000256" key="3">
    <source>
        <dbReference type="SAM" id="SignalP"/>
    </source>
</evidence>
<dbReference type="SMART" id="SM00409">
    <property type="entry name" value="IG"/>
    <property type="match status" value="7"/>
</dbReference>
<reference evidence="5" key="1">
    <citation type="submission" date="2020-07" db="EMBL/GenBank/DDBJ databases">
        <title>Clarias magur genome sequencing, assembly and annotation.</title>
        <authorList>
            <person name="Kushwaha B."/>
            <person name="Kumar R."/>
            <person name="Das P."/>
            <person name="Joshi C.G."/>
            <person name="Kumar D."/>
            <person name="Nagpure N.S."/>
            <person name="Pandey M."/>
            <person name="Agarwal S."/>
            <person name="Srivastava S."/>
            <person name="Singh M."/>
            <person name="Sahoo L."/>
            <person name="Jayasankar P."/>
            <person name="Meher P.K."/>
            <person name="Koringa P.G."/>
            <person name="Iquebal M.A."/>
            <person name="Das S.P."/>
            <person name="Bit A."/>
            <person name="Patnaik S."/>
            <person name="Patel N."/>
            <person name="Shah T.M."/>
            <person name="Hinsu A."/>
            <person name="Jena J.K."/>
        </authorList>
    </citation>
    <scope>NUCLEOTIDE SEQUENCE</scope>
    <source>
        <strain evidence="5">CIFAMagur01</strain>
        <tissue evidence="5">Testis</tissue>
    </source>
</reference>
<comment type="caution">
    <text evidence="5">The sequence shown here is derived from an EMBL/GenBank/DDBJ whole genome shotgun (WGS) entry which is preliminary data.</text>
</comment>
<keyword evidence="1 3" id="KW-0732">Signal</keyword>
<dbReference type="PANTHER" id="PTHR23268:SF102">
    <property type="entry name" value="IMMUNOGLOBULIN V-SET DOMAIN-CONTAINING PROTEIN"/>
    <property type="match status" value="1"/>
</dbReference>
<evidence type="ECO:0000313" key="5">
    <source>
        <dbReference type="EMBL" id="KAF5891681.1"/>
    </source>
</evidence>
<evidence type="ECO:0000313" key="6">
    <source>
        <dbReference type="Proteomes" id="UP000727407"/>
    </source>
</evidence>
<keyword evidence="6" id="KW-1185">Reference proteome</keyword>
<dbReference type="PROSITE" id="PS50835">
    <property type="entry name" value="IG_LIKE"/>
    <property type="match status" value="4"/>
</dbReference>
<feature type="domain" description="Ig-like" evidence="4">
    <location>
        <begin position="16"/>
        <end position="134"/>
    </location>
</feature>
<sequence>MISFLVSLILLLYWTPVLAEENGVTQSPDVICLIKGESAEMKCSHDKDFTYNQMYWYRQRQGQSMELIVFKSTTGKAEFGSVDENKFSTVKEKPENGSLTVKDLDREDSAVYFCAVRNTVLSRMYLQLSSVLVSCYVSRHCKTSMISVIVSLTSLLYWTPVLGGENVVTQSPGVAFHVKNESAELKCSHNKDASYYQMYWYRQRQGESMELIVFTTASSFSQNNRVTQKPPDLFGDPKGSVKIQCEHSVPNYNQINWYRQSQDRTLTFIGYQVGTSSKTIEKDFESKVTMAGDGSKNVSLTISDLVSSDSFFSCNDVHQRPADVLCLADESVNLTCSHSVQNYDTILWYQRTHRDSSLKLIAYVYYRNTKQVEEDFEGNFTVDGDGESSATLQIPKARRGLHSARYFCAACQVDGSGVLQMPAKIWGSPGNSVEMNCSHNKDINHRQMYWFKQLAGQGITLLVFTQVGVEPDYGKLSKDKYETVVESGSLTVKNLDPGDSALYFCAVKQHCEQESDMIRNLQILALWLLTGQVDGSGVLQMPDRIYGSQGNSVEMNCRHNKDIRYRQMYWFKQIPGQGITLLVFTQVDVKPDYGEFSKDKYEAVKTVAESGSLTVKNLDPGDSALYFCAVKQHCGSLFCKNVDQSPDVICLPNESLNLTCNHRIKSYDTVLWYLRTRGDTRLKLIGNAMYNTTKKIEENFKGNFKLYGNGESSVNLEIPKASQAVHSALYFCAACYTVSHTSAPMNKTLPLTNCSLVCSDVRQTPADVMRLPDESVALTCLASAINVNQSPSDMTRMTEDSAKVSCSHDEPTYDRILWYKHSEQVFELMGNLYAKFSSIEPDYEDKIEVDGDAVKASSLTIRNLSYADTGFYFCAVRRAH</sequence>
<dbReference type="Proteomes" id="UP000727407">
    <property type="component" value="Unassembled WGS sequence"/>
</dbReference>
<dbReference type="Gene3D" id="2.60.40.10">
    <property type="entry name" value="Immunoglobulins"/>
    <property type="match status" value="8"/>
</dbReference>
<accession>A0A8J4TTV3</accession>
<evidence type="ECO:0000259" key="4">
    <source>
        <dbReference type="PROSITE" id="PS50835"/>
    </source>
</evidence>
<dbReference type="EMBL" id="QNUK01000560">
    <property type="protein sequence ID" value="KAF5891681.1"/>
    <property type="molecule type" value="Genomic_DNA"/>
</dbReference>
<dbReference type="GO" id="GO:0007166">
    <property type="term" value="P:cell surface receptor signaling pathway"/>
    <property type="evidence" value="ECO:0007669"/>
    <property type="project" value="TreeGrafter"/>
</dbReference>
<feature type="domain" description="Ig-like" evidence="4">
    <location>
        <begin position="416"/>
        <end position="522"/>
    </location>
</feature>
<dbReference type="InterPro" id="IPR007110">
    <property type="entry name" value="Ig-like_dom"/>
</dbReference>
<dbReference type="OrthoDB" id="8947657at2759"/>
<keyword evidence="2" id="KW-0391">Immunity</keyword>
<proteinExistence type="predicted"/>
<dbReference type="Pfam" id="PF07686">
    <property type="entry name" value="V-set"/>
    <property type="match status" value="5"/>
</dbReference>
<evidence type="ECO:0000256" key="1">
    <source>
        <dbReference type="ARBA" id="ARBA00022729"/>
    </source>
</evidence>
<dbReference type="InterPro" id="IPR003599">
    <property type="entry name" value="Ig_sub"/>
</dbReference>
<feature type="chain" id="PRO_5035153726" evidence="3">
    <location>
        <begin position="20"/>
        <end position="880"/>
    </location>
</feature>
<dbReference type="InterPro" id="IPR003598">
    <property type="entry name" value="Ig_sub2"/>
</dbReference>
<feature type="domain" description="Ig-like" evidence="4">
    <location>
        <begin position="744"/>
        <end position="880"/>
    </location>
</feature>
<dbReference type="InterPro" id="IPR036179">
    <property type="entry name" value="Ig-like_dom_sf"/>
</dbReference>
<dbReference type="CDD" id="cd00099">
    <property type="entry name" value="IgV"/>
    <property type="match status" value="4"/>
</dbReference>
<dbReference type="InterPro" id="IPR013783">
    <property type="entry name" value="Ig-like_fold"/>
</dbReference>
<gene>
    <name evidence="5" type="ORF">DAT39_018600</name>
</gene>
<name>A0A8J4TTV3_CLAMG</name>
<dbReference type="PANTHER" id="PTHR23268">
    <property type="entry name" value="T-CELL RECEPTOR BETA CHAIN"/>
    <property type="match status" value="1"/>
</dbReference>